<dbReference type="OrthoDB" id="226414at2157"/>
<sequence>MSRVPVTDAVVEQLRDVLEADLIDHELNHMGAGFAARDLGHEELAQFVHEADAATYYEALDRARERVDDEGTADVGSDPDA</sequence>
<protein>
    <submittedName>
        <fullName evidence="1">Uncharacterized protein</fullName>
    </submittedName>
</protein>
<name>M1XQS7_NATM8</name>
<dbReference type="STRING" id="268739.Nmlp_2354"/>
<dbReference type="EMBL" id="HF582854">
    <property type="protein sequence ID" value="CCQ36522.1"/>
    <property type="molecule type" value="Genomic_DNA"/>
</dbReference>
<evidence type="ECO:0000313" key="1">
    <source>
        <dbReference type="EMBL" id="CCQ36522.1"/>
    </source>
</evidence>
<dbReference type="HOGENOM" id="CLU_195003_0_0_2"/>
<keyword evidence="2" id="KW-1185">Reference proteome</keyword>
<dbReference type="GeneID" id="14651244"/>
<reference evidence="1 2" key="1">
    <citation type="journal article" date="2013" name="Genome Announc.">
        <title>Genome of the haloarchaeon Natronomonas moolapensis, a neutrophilic member of a previously haloalkaliphilic genus.</title>
        <authorList>
            <person name="Dyall-Smith M.L."/>
            <person name="Pfeiffer F."/>
            <person name="Oberwinkler T."/>
            <person name="Klee K."/>
            <person name="Rampp M."/>
            <person name="Palm P."/>
            <person name="Gross K."/>
            <person name="Schuster S.C."/>
            <person name="Oesterhelt D."/>
        </authorList>
    </citation>
    <scope>NUCLEOTIDE SEQUENCE [LARGE SCALE GENOMIC DNA]</scope>
    <source>
        <strain evidence="2">DSM 18674 / JCM 14361 / 8.8.11</strain>
    </source>
</reference>
<dbReference type="Proteomes" id="UP000011867">
    <property type="component" value="Chromosome"/>
</dbReference>
<gene>
    <name evidence="1" type="ordered locus">Nmlp_2354</name>
</gene>
<dbReference type="AlphaFoldDB" id="M1XQS7"/>
<dbReference type="KEGG" id="nmo:Nmlp_2354"/>
<accession>M1XQS7</accession>
<proteinExistence type="predicted"/>
<dbReference type="RefSeq" id="WP_015409321.1">
    <property type="nucleotide sequence ID" value="NC_020388.1"/>
</dbReference>
<organism evidence="1 2">
    <name type="scientific">Natronomonas moolapensis (strain DSM 18674 / CECT 7526 / JCM 14361 / 8.8.11)</name>
    <dbReference type="NCBI Taxonomy" id="268739"/>
    <lineage>
        <taxon>Archaea</taxon>
        <taxon>Methanobacteriati</taxon>
        <taxon>Methanobacteriota</taxon>
        <taxon>Stenosarchaea group</taxon>
        <taxon>Halobacteria</taxon>
        <taxon>Halobacteriales</taxon>
        <taxon>Natronomonadaceae</taxon>
        <taxon>Natronomonas</taxon>
    </lineage>
</organism>
<dbReference type="eggNOG" id="arCOG15105">
    <property type="taxonomic scope" value="Archaea"/>
</dbReference>
<evidence type="ECO:0000313" key="2">
    <source>
        <dbReference type="Proteomes" id="UP000011867"/>
    </source>
</evidence>